<name>A0A7W7MJZ6_9ACTN</name>
<protein>
    <submittedName>
        <fullName evidence="1">Uncharacterized protein</fullName>
    </submittedName>
</protein>
<dbReference type="EMBL" id="JACHNC010000001">
    <property type="protein sequence ID" value="MBB4752550.1"/>
    <property type="molecule type" value="Genomic_DNA"/>
</dbReference>
<reference evidence="1 2" key="1">
    <citation type="submission" date="2020-08" db="EMBL/GenBank/DDBJ databases">
        <title>Sequencing the genomes of 1000 actinobacteria strains.</title>
        <authorList>
            <person name="Klenk H.-P."/>
        </authorList>
    </citation>
    <scope>NUCLEOTIDE SEQUENCE [LARGE SCALE GENOMIC DNA]</scope>
    <source>
        <strain evidence="1 2">DSM 43150</strain>
    </source>
</reference>
<gene>
    <name evidence="1" type="ORF">BJ964_006711</name>
</gene>
<evidence type="ECO:0000313" key="1">
    <source>
        <dbReference type="EMBL" id="MBB4752550.1"/>
    </source>
</evidence>
<dbReference type="Proteomes" id="UP000590511">
    <property type="component" value="Unassembled WGS sequence"/>
</dbReference>
<accession>A0A7W7MJZ6</accession>
<dbReference type="AlphaFoldDB" id="A0A7W7MJZ6"/>
<organism evidence="1 2">
    <name type="scientific">Actinoplanes lobatus</name>
    <dbReference type="NCBI Taxonomy" id="113568"/>
    <lineage>
        <taxon>Bacteria</taxon>
        <taxon>Bacillati</taxon>
        <taxon>Actinomycetota</taxon>
        <taxon>Actinomycetes</taxon>
        <taxon>Micromonosporales</taxon>
        <taxon>Micromonosporaceae</taxon>
        <taxon>Actinoplanes</taxon>
    </lineage>
</organism>
<comment type="caution">
    <text evidence="1">The sequence shown here is derived from an EMBL/GenBank/DDBJ whole genome shotgun (WGS) entry which is preliminary data.</text>
</comment>
<sequence length="58" mass="6325">MVSVDQQRRQDTSLPSMAEVDDVVVDGCFDVAQQAELYRHSTSAPCSSQLSVSMPPQP</sequence>
<proteinExistence type="predicted"/>
<dbReference type="RefSeq" id="WP_229807384.1">
    <property type="nucleotide sequence ID" value="NZ_BOMP01000143.1"/>
</dbReference>
<evidence type="ECO:0000313" key="2">
    <source>
        <dbReference type="Proteomes" id="UP000590511"/>
    </source>
</evidence>